<gene>
    <name evidence="1" type="ORF">FHS76_000936</name>
</gene>
<dbReference type="AlphaFoldDB" id="A0A7W9AV03"/>
<name>A0A7W9AV03_9HYPH</name>
<evidence type="ECO:0000313" key="2">
    <source>
        <dbReference type="Proteomes" id="UP000555546"/>
    </source>
</evidence>
<organism evidence="1 2">
    <name type="scientific">Brucella daejeonensis</name>
    <dbReference type="NCBI Taxonomy" id="659015"/>
    <lineage>
        <taxon>Bacteria</taxon>
        <taxon>Pseudomonadati</taxon>
        <taxon>Pseudomonadota</taxon>
        <taxon>Alphaproteobacteria</taxon>
        <taxon>Hyphomicrobiales</taxon>
        <taxon>Brucellaceae</taxon>
        <taxon>Brucella/Ochrobactrum group</taxon>
        <taxon>Brucella</taxon>
    </lineage>
</organism>
<keyword evidence="2" id="KW-1185">Reference proteome</keyword>
<reference evidence="1 2" key="1">
    <citation type="submission" date="2020-08" db="EMBL/GenBank/DDBJ databases">
        <title>Genomic Encyclopedia of Type Strains, Phase IV (KMG-IV): sequencing the most valuable type-strain genomes for metagenomic binning, comparative biology and taxonomic classification.</title>
        <authorList>
            <person name="Goeker M."/>
        </authorList>
    </citation>
    <scope>NUCLEOTIDE SEQUENCE [LARGE SCALE GENOMIC DNA]</scope>
    <source>
        <strain evidence="1 2">DSM 26944</strain>
    </source>
</reference>
<evidence type="ECO:0000313" key="1">
    <source>
        <dbReference type="EMBL" id="MBB5701087.1"/>
    </source>
</evidence>
<comment type="caution">
    <text evidence="1">The sequence shown here is derived from an EMBL/GenBank/DDBJ whole genome shotgun (WGS) entry which is preliminary data.</text>
</comment>
<dbReference type="Proteomes" id="UP000555546">
    <property type="component" value="Unassembled WGS sequence"/>
</dbReference>
<sequence length="122" mass="13223">MHSHSGTRRINVLLYIGHPGIASRLTVLLTSHNMAVTTAYTPTDLEDATRIGGLDVATTNTAGIETVRQATCLPVVNIDAFVFSQTTLQNETKPASSFDALVFVKRLIEVGQAGSRELVRER</sequence>
<dbReference type="EMBL" id="JACIJG010000003">
    <property type="protein sequence ID" value="MBB5701087.1"/>
    <property type="molecule type" value="Genomic_DNA"/>
</dbReference>
<protein>
    <submittedName>
        <fullName evidence="1">Uncharacterized protein</fullName>
    </submittedName>
</protein>
<accession>A0A7W9AV03</accession>
<dbReference type="RefSeq" id="WP_183648705.1">
    <property type="nucleotide sequence ID" value="NZ_JACIJG010000003.1"/>
</dbReference>
<proteinExistence type="predicted"/>